<dbReference type="AlphaFoldDB" id="A0A507D8B9"/>
<feature type="repeat" description="Pumilio" evidence="7">
    <location>
        <begin position="653"/>
        <end position="688"/>
    </location>
</feature>
<accession>A0A507D8B9</accession>
<dbReference type="InterPro" id="IPR011989">
    <property type="entry name" value="ARM-like"/>
</dbReference>
<feature type="compositionally biased region" description="Basic and acidic residues" evidence="8">
    <location>
        <begin position="254"/>
        <end position="264"/>
    </location>
</feature>
<feature type="repeat" description="Pumilio" evidence="7">
    <location>
        <begin position="908"/>
        <end position="947"/>
    </location>
</feature>
<dbReference type="InterPro" id="IPR033712">
    <property type="entry name" value="Pumilio_RNA-bd"/>
</dbReference>
<dbReference type="FunFam" id="1.25.10.10:FF:000004">
    <property type="entry name" value="Pumilio homolog 1 isoform 2"/>
    <property type="match status" value="1"/>
</dbReference>
<evidence type="ECO:0000256" key="8">
    <source>
        <dbReference type="SAM" id="MobiDB-lite"/>
    </source>
</evidence>
<protein>
    <recommendedName>
        <fullName evidence="6">Pumilio homology domain family member 3</fullName>
    </recommendedName>
</protein>
<dbReference type="PANTHER" id="PTHR12537">
    <property type="entry name" value="RNA BINDING PROTEIN PUMILIO-RELATED"/>
    <property type="match status" value="1"/>
</dbReference>
<feature type="repeat" description="Pumilio" evidence="7">
    <location>
        <begin position="833"/>
        <end position="868"/>
    </location>
</feature>
<reference evidence="12 13" key="1">
    <citation type="journal article" date="2019" name="Sci. Rep.">
        <title>Comparative genomics of chytrid fungi reveal insights into the obligate biotrophic and pathogenic lifestyle of Synchytrium endobioticum.</title>
        <authorList>
            <person name="van de Vossenberg B.T.L.H."/>
            <person name="Warris S."/>
            <person name="Nguyen H.D.T."/>
            <person name="van Gent-Pelzer M.P.E."/>
            <person name="Joly D.L."/>
            <person name="van de Geest H.C."/>
            <person name="Bonants P.J.M."/>
            <person name="Smith D.S."/>
            <person name="Levesque C.A."/>
            <person name="van der Lee T.A.J."/>
        </authorList>
    </citation>
    <scope>NUCLEOTIDE SEQUENCE [LARGE SCALE GENOMIC DNA]</scope>
    <source>
        <strain evidence="10 13">LEV6574</strain>
        <strain evidence="11 12">MB42</strain>
    </source>
</reference>
<dbReference type="InterPro" id="IPR001313">
    <property type="entry name" value="Pumilio_RNA-bd_rpt"/>
</dbReference>
<dbReference type="STRING" id="286115.A0A507D8B9"/>
<keyword evidence="12" id="KW-1185">Reference proteome</keyword>
<dbReference type="InterPro" id="IPR016024">
    <property type="entry name" value="ARM-type_fold"/>
</dbReference>
<evidence type="ECO:0000313" key="10">
    <source>
        <dbReference type="EMBL" id="TPX42597.1"/>
    </source>
</evidence>
<dbReference type="SMART" id="SM00025">
    <property type="entry name" value="Pumilio"/>
    <property type="match status" value="8"/>
</dbReference>
<gene>
    <name evidence="10" type="ORF">SeLEV6574_g05516</name>
    <name evidence="11" type="ORF">SeMB42_g03226</name>
</gene>
<dbReference type="CDD" id="cd07920">
    <property type="entry name" value="Pumilio"/>
    <property type="match status" value="1"/>
</dbReference>
<keyword evidence="4" id="KW-0694">RNA-binding</keyword>
<feature type="region of interest" description="Disordered" evidence="8">
    <location>
        <begin position="397"/>
        <end position="442"/>
    </location>
</feature>
<dbReference type="EMBL" id="QEAN01000111">
    <property type="protein sequence ID" value="TPX47724.1"/>
    <property type="molecule type" value="Genomic_DNA"/>
</dbReference>
<evidence type="ECO:0000256" key="5">
    <source>
        <dbReference type="ARBA" id="ARBA00060736"/>
    </source>
</evidence>
<dbReference type="Proteomes" id="UP000317494">
    <property type="component" value="Unassembled WGS sequence"/>
</dbReference>
<proteinExistence type="inferred from homology"/>
<feature type="repeat" description="Pumilio" evidence="7">
    <location>
        <begin position="797"/>
        <end position="832"/>
    </location>
</feature>
<dbReference type="GO" id="GO:0003730">
    <property type="term" value="F:mRNA 3'-UTR binding"/>
    <property type="evidence" value="ECO:0007669"/>
    <property type="project" value="TreeGrafter"/>
</dbReference>
<feature type="domain" description="PUM-HD" evidence="9">
    <location>
        <begin position="633"/>
        <end position="973"/>
    </location>
</feature>
<feature type="region of interest" description="Disordered" evidence="8">
    <location>
        <begin position="166"/>
        <end position="194"/>
    </location>
</feature>
<dbReference type="Pfam" id="PF00806">
    <property type="entry name" value="PUF"/>
    <property type="match status" value="8"/>
</dbReference>
<evidence type="ECO:0000256" key="2">
    <source>
        <dbReference type="ARBA" id="ARBA00022490"/>
    </source>
</evidence>
<evidence type="ECO:0000313" key="13">
    <source>
        <dbReference type="Proteomes" id="UP000320475"/>
    </source>
</evidence>
<feature type="region of interest" description="Disordered" evidence="8">
    <location>
        <begin position="338"/>
        <end position="363"/>
    </location>
</feature>
<comment type="caution">
    <text evidence="11">The sequence shown here is derived from an EMBL/GenBank/DDBJ whole genome shotgun (WGS) entry which is preliminary data.</text>
</comment>
<dbReference type="GO" id="GO:0000288">
    <property type="term" value="P:nuclear-transcribed mRNA catabolic process, deadenylation-dependent decay"/>
    <property type="evidence" value="ECO:0007669"/>
    <property type="project" value="TreeGrafter"/>
</dbReference>
<feature type="compositionally biased region" description="Low complexity" evidence="8">
    <location>
        <begin position="344"/>
        <end position="361"/>
    </location>
</feature>
<dbReference type="SUPFAM" id="SSF48371">
    <property type="entry name" value="ARM repeat"/>
    <property type="match status" value="1"/>
</dbReference>
<dbReference type="InterPro" id="IPR033133">
    <property type="entry name" value="PUM-HD"/>
</dbReference>
<dbReference type="EMBL" id="QEAM01000263">
    <property type="protein sequence ID" value="TPX42597.1"/>
    <property type="molecule type" value="Genomic_DNA"/>
</dbReference>
<feature type="compositionally biased region" description="Low complexity" evidence="8">
    <location>
        <begin position="544"/>
        <end position="558"/>
    </location>
</feature>
<evidence type="ECO:0000256" key="7">
    <source>
        <dbReference type="PROSITE-ProRule" id="PRU00317"/>
    </source>
</evidence>
<comment type="subcellular location">
    <subcellularLocation>
        <location evidence="1">Cytoplasm</location>
    </subcellularLocation>
</comment>
<evidence type="ECO:0000256" key="1">
    <source>
        <dbReference type="ARBA" id="ARBA00004496"/>
    </source>
</evidence>
<dbReference type="PROSITE" id="PS50302">
    <property type="entry name" value="PUM"/>
    <property type="match status" value="8"/>
</dbReference>
<dbReference type="VEuPathDB" id="FungiDB:SeMB42_g03226"/>
<feature type="repeat" description="Pumilio" evidence="7">
    <location>
        <begin position="869"/>
        <end position="904"/>
    </location>
</feature>
<dbReference type="Proteomes" id="UP000320475">
    <property type="component" value="Unassembled WGS sequence"/>
</dbReference>
<feature type="repeat" description="Pumilio" evidence="7">
    <location>
        <begin position="725"/>
        <end position="760"/>
    </location>
</feature>
<sequence>MDHYVYHPKAANQPQGQLAAMMRTRHDWDLHTPSPSVFAKDVNRSSSAPPSHLIMATKESQDIHYSNMDPRLESEYAAYYYINPRVSPAPYAAHAVSATQPWHLWAPPSIPGKTPDRTRDMPSSPARSDYETYTHANYEDDYGMAMGGLRSAPACGLVDTMYTHDTVPDSPSRDSFTIHDNPSAQPSEFRLPMSPLRTTAPATTESFLSPSRTKADARVLGERAWNRELGASPTSQRPAPASLGIDDPLSPKRRLIELRQDDFPRTPSPLFTNTRRHISNDDPSTPSTPVDNEKKHALLEQLREQMRGAAGNHHNDSERDDEDARVAAVLSGVLVDDSTSNVVSPSPSARSASSPSGPQSPYARTAQMADFAAQNALVGAVRSISLNDDEYDYRMGTTRTPTRTFADPRSPAFDSSFMMDQGASSPSGGPYSYPTSPRGRGLQEMSWDPRGPVYDQSFARRSSNALGLSQTAHYQYAEQRKSLPANFPDYAVLDYTAGAAAKRSFDPAAMVAFSSMGAGGAMQQPPLSPGGSINPYPAMDTRRPTSTTTVTTSLGSPSASSEKKMRLLMQQQIMVREQMMIMRGRGDYSNGAPPSPTAMGVANNPGGLNSPIHARRMHQPLSPPPALDPVHGMRSPLLEEFRNNKIKKYELRDIVGSIVEFSGDQHGSRFIQQKLEAANNEDKQLVFDEIMPNALQLMTDVFGNYVIQKFFEYGSQLQKQVLGNQMETHVLSLSLQMYGCRVVQKALEHVLADQQAALVHELDGHVLKCVKDQNGNHVIQKAIERVPPEHIQFIIDAFHGQVYSLAIHPYGCRVIQRIFEHCTDELMTPLLEELHSYALDLIQDQYGNYVIQHVLERGKPADRSGIVAKVKGNVLQMSKHKFASNVVEKCVAYGSKSDRHALIEEVIQIKPDGTSPLIAMMKDQFANYVVQKMLDVVDGEQKGLLVTKIKPHLQSLKKYTYGKHLITKVEKMLGYPNGGLQPSSPGEGPM</sequence>
<feature type="region of interest" description="Disordered" evidence="8">
    <location>
        <begin position="542"/>
        <end position="563"/>
    </location>
</feature>
<feature type="compositionally biased region" description="Polar residues" evidence="8">
    <location>
        <begin position="281"/>
        <end position="290"/>
    </location>
</feature>
<evidence type="ECO:0000256" key="6">
    <source>
        <dbReference type="ARBA" id="ARBA00081811"/>
    </source>
</evidence>
<evidence type="ECO:0000313" key="12">
    <source>
        <dbReference type="Proteomes" id="UP000317494"/>
    </source>
</evidence>
<feature type="compositionally biased region" description="Polar residues" evidence="8">
    <location>
        <begin position="173"/>
        <end position="186"/>
    </location>
</feature>
<name>A0A507D8B9_9FUNG</name>
<dbReference type="GO" id="GO:0005737">
    <property type="term" value="C:cytoplasm"/>
    <property type="evidence" value="ECO:0007669"/>
    <property type="project" value="UniProtKB-SubCell"/>
</dbReference>
<dbReference type="PANTHER" id="PTHR12537:SF12">
    <property type="entry name" value="MATERNAL PROTEIN PUMILIO"/>
    <property type="match status" value="1"/>
</dbReference>
<dbReference type="PROSITE" id="PS50303">
    <property type="entry name" value="PUM_HD"/>
    <property type="match status" value="1"/>
</dbReference>
<evidence type="ECO:0000256" key="4">
    <source>
        <dbReference type="ARBA" id="ARBA00022884"/>
    </source>
</evidence>
<keyword evidence="2" id="KW-0963">Cytoplasm</keyword>
<organism evidence="11 12">
    <name type="scientific">Synchytrium endobioticum</name>
    <dbReference type="NCBI Taxonomy" id="286115"/>
    <lineage>
        <taxon>Eukaryota</taxon>
        <taxon>Fungi</taxon>
        <taxon>Fungi incertae sedis</taxon>
        <taxon>Chytridiomycota</taxon>
        <taxon>Chytridiomycota incertae sedis</taxon>
        <taxon>Chytridiomycetes</taxon>
        <taxon>Synchytriales</taxon>
        <taxon>Synchytriaceae</taxon>
        <taxon>Synchytrium</taxon>
    </lineage>
</organism>
<dbReference type="OrthoDB" id="668540at2759"/>
<feature type="region of interest" description="Disordered" evidence="8">
    <location>
        <begin position="224"/>
        <end position="292"/>
    </location>
</feature>
<evidence type="ECO:0000256" key="3">
    <source>
        <dbReference type="ARBA" id="ARBA00022737"/>
    </source>
</evidence>
<feature type="region of interest" description="Disordered" evidence="8">
    <location>
        <begin position="107"/>
        <end position="129"/>
    </location>
</feature>
<keyword evidence="3" id="KW-0677">Repeat</keyword>
<feature type="repeat" description="Pumilio" evidence="7">
    <location>
        <begin position="689"/>
        <end position="724"/>
    </location>
</feature>
<feature type="repeat" description="Pumilio" evidence="7">
    <location>
        <begin position="761"/>
        <end position="796"/>
    </location>
</feature>
<evidence type="ECO:0000313" key="11">
    <source>
        <dbReference type="EMBL" id="TPX47724.1"/>
    </source>
</evidence>
<dbReference type="Gene3D" id="1.25.10.10">
    <property type="entry name" value="Leucine-rich Repeat Variant"/>
    <property type="match status" value="1"/>
</dbReference>
<comment type="similarity">
    <text evidence="5">Belongs to the PUF3 family.</text>
</comment>
<evidence type="ECO:0000259" key="9">
    <source>
        <dbReference type="PROSITE" id="PS50303"/>
    </source>
</evidence>
<feature type="compositionally biased region" description="Low complexity" evidence="8">
    <location>
        <begin position="424"/>
        <end position="437"/>
    </location>
</feature>